<dbReference type="Gene3D" id="3.40.50.300">
    <property type="entry name" value="P-loop containing nucleotide triphosphate hydrolases"/>
    <property type="match status" value="2"/>
</dbReference>
<feature type="domain" description="RecF/RecN/SMC N-terminal" evidence="11">
    <location>
        <begin position="2"/>
        <end position="514"/>
    </location>
</feature>
<dbReference type="InterPro" id="IPR027417">
    <property type="entry name" value="P-loop_NTPase"/>
</dbReference>
<dbReference type="GO" id="GO:0043590">
    <property type="term" value="C:bacterial nucleoid"/>
    <property type="evidence" value="ECO:0007669"/>
    <property type="project" value="TreeGrafter"/>
</dbReference>
<keyword evidence="13" id="KW-1185">Reference proteome</keyword>
<dbReference type="PANTHER" id="PTHR11059:SF0">
    <property type="entry name" value="DNA REPAIR PROTEIN RECN"/>
    <property type="match status" value="1"/>
</dbReference>
<evidence type="ECO:0000256" key="3">
    <source>
        <dbReference type="ARBA" id="ARBA00021315"/>
    </source>
</evidence>
<dbReference type="PANTHER" id="PTHR11059">
    <property type="entry name" value="DNA REPAIR PROTEIN RECN"/>
    <property type="match status" value="1"/>
</dbReference>
<keyword evidence="7 9" id="KW-0234">DNA repair</keyword>
<reference evidence="12 13" key="1">
    <citation type="submission" date="2014-07" db="EMBL/GenBank/DDBJ databases">
        <title>Draft genome of Clostridium sulfidigenes 113A isolated from sediments associated with methane hydrate from Krishna Godavari basin.</title>
        <authorList>
            <person name="Honkalas V.S."/>
            <person name="Dabir A.P."/>
            <person name="Arora P."/>
            <person name="Dhakephalkar P.K."/>
        </authorList>
    </citation>
    <scope>NUCLEOTIDE SEQUENCE [LARGE SCALE GENOMIC DNA]</scope>
    <source>
        <strain evidence="12 13">113A</strain>
    </source>
</reference>
<dbReference type="Proteomes" id="UP000028542">
    <property type="component" value="Unassembled WGS sequence"/>
</dbReference>
<proteinExistence type="inferred from homology"/>
<dbReference type="STRING" id="318464.IO99_01715"/>
<evidence type="ECO:0000259" key="11">
    <source>
        <dbReference type="Pfam" id="PF02463"/>
    </source>
</evidence>
<dbReference type="eggNOG" id="COG0497">
    <property type="taxonomic scope" value="Bacteria"/>
</dbReference>
<dbReference type="InterPro" id="IPR004604">
    <property type="entry name" value="DNA_recomb/repair_RecN"/>
</dbReference>
<comment type="function">
    <text evidence="1 9">May be involved in recombinational repair of damaged DNA.</text>
</comment>
<dbReference type="PIRSF" id="PIRSF003128">
    <property type="entry name" value="RecN"/>
    <property type="match status" value="1"/>
</dbReference>
<dbReference type="GO" id="GO:0005524">
    <property type="term" value="F:ATP binding"/>
    <property type="evidence" value="ECO:0007669"/>
    <property type="project" value="UniProtKB-KW"/>
</dbReference>
<dbReference type="AlphaFoldDB" id="A0A084JIW8"/>
<evidence type="ECO:0000256" key="8">
    <source>
        <dbReference type="ARBA" id="ARBA00033408"/>
    </source>
</evidence>
<comment type="caution">
    <text evidence="12">The sequence shown here is derived from an EMBL/GenBank/DDBJ whole genome shotgun (WGS) entry which is preliminary data.</text>
</comment>
<dbReference type="Pfam" id="PF02463">
    <property type="entry name" value="SMC_N"/>
    <property type="match status" value="1"/>
</dbReference>
<evidence type="ECO:0000256" key="7">
    <source>
        <dbReference type="ARBA" id="ARBA00023204"/>
    </source>
</evidence>
<evidence type="ECO:0000256" key="9">
    <source>
        <dbReference type="PIRNR" id="PIRNR003128"/>
    </source>
</evidence>
<evidence type="ECO:0000256" key="4">
    <source>
        <dbReference type="ARBA" id="ARBA00022741"/>
    </source>
</evidence>
<evidence type="ECO:0000256" key="1">
    <source>
        <dbReference type="ARBA" id="ARBA00003618"/>
    </source>
</evidence>
<dbReference type="SUPFAM" id="SSF52540">
    <property type="entry name" value="P-loop containing nucleoside triphosphate hydrolases"/>
    <property type="match status" value="2"/>
</dbReference>
<gene>
    <name evidence="12" type="ORF">IO99_01715</name>
</gene>
<accession>A0A084JIW8</accession>
<dbReference type="NCBIfam" id="TIGR00634">
    <property type="entry name" value="recN"/>
    <property type="match status" value="1"/>
</dbReference>
<dbReference type="EMBL" id="JPMD01000001">
    <property type="protein sequence ID" value="KEZ88902.1"/>
    <property type="molecule type" value="Genomic_DNA"/>
</dbReference>
<keyword evidence="6" id="KW-0067">ATP-binding</keyword>
<name>A0A084JIW8_9CLOT</name>
<keyword evidence="10" id="KW-0175">Coiled coil</keyword>
<dbReference type="InterPro" id="IPR003395">
    <property type="entry name" value="RecF/RecN/SMC_N"/>
</dbReference>
<comment type="similarity">
    <text evidence="2 9">Belongs to the RecN family.</text>
</comment>
<keyword evidence="4" id="KW-0547">Nucleotide-binding</keyword>
<evidence type="ECO:0000313" key="12">
    <source>
        <dbReference type="EMBL" id="KEZ88902.1"/>
    </source>
</evidence>
<evidence type="ECO:0000256" key="10">
    <source>
        <dbReference type="SAM" id="Coils"/>
    </source>
</evidence>
<dbReference type="GO" id="GO:0006310">
    <property type="term" value="P:DNA recombination"/>
    <property type="evidence" value="ECO:0007669"/>
    <property type="project" value="InterPro"/>
</dbReference>
<organism evidence="12 13">
    <name type="scientific">Clostridium sulfidigenes</name>
    <dbReference type="NCBI Taxonomy" id="318464"/>
    <lineage>
        <taxon>Bacteria</taxon>
        <taxon>Bacillati</taxon>
        <taxon>Bacillota</taxon>
        <taxon>Clostridia</taxon>
        <taxon>Eubacteriales</taxon>
        <taxon>Clostridiaceae</taxon>
        <taxon>Clostridium</taxon>
    </lineage>
</organism>
<evidence type="ECO:0000256" key="2">
    <source>
        <dbReference type="ARBA" id="ARBA00009441"/>
    </source>
</evidence>
<evidence type="ECO:0000256" key="5">
    <source>
        <dbReference type="ARBA" id="ARBA00022763"/>
    </source>
</evidence>
<feature type="coiled-coil region" evidence="10">
    <location>
        <begin position="346"/>
        <end position="380"/>
    </location>
</feature>
<dbReference type="RefSeq" id="WP_035129383.1">
    <property type="nucleotide sequence ID" value="NZ_JPMD01000001.1"/>
</dbReference>
<evidence type="ECO:0000313" key="13">
    <source>
        <dbReference type="Proteomes" id="UP000028542"/>
    </source>
</evidence>
<evidence type="ECO:0000256" key="6">
    <source>
        <dbReference type="ARBA" id="ARBA00022840"/>
    </source>
</evidence>
<keyword evidence="5 9" id="KW-0227">DNA damage</keyword>
<dbReference type="CDD" id="cd03241">
    <property type="entry name" value="ABC_RecN"/>
    <property type="match status" value="2"/>
</dbReference>
<dbReference type="GO" id="GO:0009432">
    <property type="term" value="P:SOS response"/>
    <property type="evidence" value="ECO:0007669"/>
    <property type="project" value="TreeGrafter"/>
</dbReference>
<dbReference type="GO" id="GO:0006281">
    <property type="term" value="P:DNA repair"/>
    <property type="evidence" value="ECO:0007669"/>
    <property type="project" value="UniProtKB-KW"/>
</dbReference>
<protein>
    <recommendedName>
        <fullName evidence="3 9">DNA repair protein RecN</fullName>
    </recommendedName>
    <alternativeName>
        <fullName evidence="8 9">Recombination protein N</fullName>
    </alternativeName>
</protein>
<dbReference type="FunFam" id="3.40.50.300:FF:000319">
    <property type="entry name" value="DNA repair protein RecN"/>
    <property type="match status" value="1"/>
</dbReference>
<sequence>MLLQLNIMNFALIEKLSIDFSKGFNVLSGETGAGKSILIDAISFVLGGKFNKNLIRVGEDKTVVEAVFSIENQRTKAILEELDIIDEGIVILSRESFHSGKTIAKVNNKTLLLSKIKQVSETLIDIHGQHENQNLLDSSKHINYVDSFGQDLLVNKLEEYDKFYLKYGEVEEKINRLQGNDGEREKKIDFLKFQIDEINSIKPKIGEDEELSKKFNMLSNGEKIKKALEKSYMLLKENDESRISIIDSLMYVIRELKSIEAHHEEVKSIVDSLEESYYLLEDNTRTLSDLKDNTDYDIGELEFINSRMYQLSACKKKYGPTLEDVLVYKNNIEEQYFELINSGEIIEELLKQKKKLYEKLEGIAQELHNLRLEISEVLEKEIKKELDYVGLEKSRFKIEVAYTDNLNSKGRDKIQFNISTNPGQPLQPLEEVVSGGELSRIMLALKTVFVDKDQIPSVIFDEVDTGISGRIAQRVGEKMVLISEAHQVFCITHLPQIAALADVNYLIEKNSDEVNTFTQVKKLKDDEVEQEVARIIGGSEVTAITIENAREMISKAKEIKGDLRR</sequence>